<dbReference type="SUPFAM" id="SSF143503">
    <property type="entry name" value="PUG domain-like"/>
    <property type="match status" value="1"/>
</dbReference>
<dbReference type="SMART" id="SM00460">
    <property type="entry name" value="TGc"/>
    <property type="match status" value="1"/>
</dbReference>
<dbReference type="EMBL" id="RCMI01000235">
    <property type="protein sequence ID" value="KAG2923739.1"/>
    <property type="molecule type" value="Genomic_DNA"/>
</dbReference>
<dbReference type="InterPro" id="IPR023341">
    <property type="entry name" value="MABP"/>
</dbReference>
<dbReference type="Proteomes" id="UP000735874">
    <property type="component" value="Unassembled WGS sequence"/>
</dbReference>
<dbReference type="VEuPathDB" id="FungiDB:PC110_g18499"/>
<gene>
    <name evidence="6" type="ORF">PC113_g9841</name>
    <name evidence="8" type="ORF">PC115_g8864</name>
    <name evidence="7" type="ORF">PC117_g18964</name>
    <name evidence="9" type="ORF">PC118_g9646</name>
    <name evidence="10" type="ORF">PC129_g16975</name>
</gene>
<comment type="similarity">
    <text evidence="1">Belongs to the transglutaminase-like superfamily. PNGase family.</text>
</comment>
<dbReference type="Pfam" id="PF09409">
    <property type="entry name" value="PUB"/>
    <property type="match status" value="1"/>
</dbReference>
<protein>
    <recommendedName>
        <fullName evidence="5">MABP domain-containing protein</fullName>
    </recommendedName>
</protein>
<evidence type="ECO:0000256" key="2">
    <source>
        <dbReference type="ARBA" id="ARBA00022723"/>
    </source>
</evidence>
<dbReference type="InterPro" id="IPR038765">
    <property type="entry name" value="Papain-like_cys_pep_sf"/>
</dbReference>
<dbReference type="Pfam" id="PF16558">
    <property type="entry name" value="AZUL"/>
    <property type="match status" value="1"/>
</dbReference>
<dbReference type="InterPro" id="IPR050883">
    <property type="entry name" value="PNGase"/>
</dbReference>
<dbReference type="Gene3D" id="3.10.620.30">
    <property type="match status" value="1"/>
</dbReference>
<feature type="compositionally biased region" description="Basic and acidic residues" evidence="4">
    <location>
        <begin position="672"/>
        <end position="683"/>
    </location>
</feature>
<evidence type="ECO:0000256" key="1">
    <source>
        <dbReference type="ARBA" id="ARBA00009390"/>
    </source>
</evidence>
<evidence type="ECO:0000313" key="6">
    <source>
        <dbReference type="EMBL" id="KAG2858431.1"/>
    </source>
</evidence>
<dbReference type="PANTHER" id="PTHR12143:SF19">
    <property type="entry name" value="PEPTIDE-N(4)-(N-ACETYL-BETA-GLUCOSAMINYL)ASPARAGINE AMIDASE"/>
    <property type="match status" value="1"/>
</dbReference>
<comment type="caution">
    <text evidence="6">The sequence shown here is derived from an EMBL/GenBank/DDBJ whole genome shotgun (WGS) entry which is preliminary data.</text>
</comment>
<evidence type="ECO:0000313" key="9">
    <source>
        <dbReference type="EMBL" id="KAG2983061.1"/>
    </source>
</evidence>
<feature type="compositionally biased region" description="Basic and acidic residues" evidence="4">
    <location>
        <begin position="648"/>
        <end position="663"/>
    </location>
</feature>
<evidence type="ECO:0000313" key="8">
    <source>
        <dbReference type="EMBL" id="KAG2923739.1"/>
    </source>
</evidence>
<dbReference type="SUPFAM" id="SSF49899">
    <property type="entry name" value="Concanavalin A-like lectins/glucanases"/>
    <property type="match status" value="1"/>
</dbReference>
<evidence type="ECO:0000256" key="3">
    <source>
        <dbReference type="ARBA" id="ARBA00022833"/>
    </source>
</evidence>
<dbReference type="CDD" id="cd09212">
    <property type="entry name" value="PUB"/>
    <property type="match status" value="1"/>
</dbReference>
<feature type="region of interest" description="Disordered" evidence="4">
    <location>
        <begin position="648"/>
        <end position="698"/>
    </location>
</feature>
<dbReference type="InterPro" id="IPR013320">
    <property type="entry name" value="ConA-like_dom_sf"/>
</dbReference>
<dbReference type="Gene3D" id="2.100.10.50">
    <property type="match status" value="1"/>
</dbReference>
<dbReference type="InterPro" id="IPR018997">
    <property type="entry name" value="PUB_domain"/>
</dbReference>
<dbReference type="Gene3D" id="1.20.58.2190">
    <property type="match status" value="1"/>
</dbReference>
<dbReference type="GO" id="GO:0046872">
    <property type="term" value="F:metal ion binding"/>
    <property type="evidence" value="ECO:0007669"/>
    <property type="project" value="UniProtKB-KW"/>
</dbReference>
<evidence type="ECO:0000313" key="7">
    <source>
        <dbReference type="EMBL" id="KAG2912166.1"/>
    </source>
</evidence>
<accession>A0A8T0Z8H0</accession>
<reference evidence="6" key="1">
    <citation type="submission" date="2018-10" db="EMBL/GenBank/DDBJ databases">
        <title>Effector identification in a new, highly contiguous assembly of the strawberry crown rot pathogen Phytophthora cactorum.</title>
        <authorList>
            <person name="Armitage A.D."/>
            <person name="Nellist C.F."/>
            <person name="Bates H."/>
            <person name="Vickerstaff R.J."/>
            <person name="Harrison R.J."/>
        </authorList>
    </citation>
    <scope>NUCLEOTIDE SEQUENCE</scope>
    <source>
        <strain evidence="6">15-7</strain>
        <strain evidence="8">4032</strain>
        <strain evidence="7">4040</strain>
        <strain evidence="9">P415</strain>
        <strain evidence="10">P421</strain>
    </source>
</reference>
<dbReference type="Gene3D" id="2.100.10.30">
    <property type="entry name" value="Jacalin-like lectin domain"/>
    <property type="match status" value="1"/>
</dbReference>
<dbReference type="InterPro" id="IPR001229">
    <property type="entry name" value="Jacalin-like_lectin_dom"/>
</dbReference>
<dbReference type="Gene3D" id="2.20.25.10">
    <property type="match status" value="1"/>
</dbReference>
<organism evidence="6 11">
    <name type="scientific">Phytophthora cactorum</name>
    <dbReference type="NCBI Taxonomy" id="29920"/>
    <lineage>
        <taxon>Eukaryota</taxon>
        <taxon>Sar</taxon>
        <taxon>Stramenopiles</taxon>
        <taxon>Oomycota</taxon>
        <taxon>Peronosporomycetes</taxon>
        <taxon>Peronosporales</taxon>
        <taxon>Peronosporaceae</taxon>
        <taxon>Phytophthora</taxon>
    </lineage>
</organism>
<dbReference type="Proteomes" id="UP000697107">
    <property type="component" value="Unassembled WGS sequence"/>
</dbReference>
<dbReference type="EMBL" id="RCML01000266">
    <property type="protein sequence ID" value="KAG2983061.1"/>
    <property type="molecule type" value="Genomic_DNA"/>
</dbReference>
<dbReference type="GO" id="GO:0000224">
    <property type="term" value="F:peptide-N4-(N-acetyl-beta-glucosaminyl)asparagine amidase activity"/>
    <property type="evidence" value="ECO:0007669"/>
    <property type="project" value="TreeGrafter"/>
</dbReference>
<keyword evidence="3" id="KW-0862">Zinc</keyword>
<dbReference type="Proteomes" id="UP000774804">
    <property type="component" value="Unassembled WGS sequence"/>
</dbReference>
<dbReference type="EMBL" id="RCMK01000794">
    <property type="protein sequence ID" value="KAG2912166.1"/>
    <property type="molecule type" value="Genomic_DNA"/>
</dbReference>
<evidence type="ECO:0000313" key="11">
    <source>
        <dbReference type="Proteomes" id="UP000735874"/>
    </source>
</evidence>
<dbReference type="EMBL" id="RCMG01000253">
    <property type="protein sequence ID" value="KAG2858431.1"/>
    <property type="molecule type" value="Genomic_DNA"/>
</dbReference>
<sequence>MEATVTMDIVVVYQRQEYYVSTQVSSDRKTLLVDLLQCQLLSLVGVMPEEQILMSSSGEILYSPSISDVTTIAVSTKSRLRFFLFASSESSPEVPEVASDWRQICTKSTIGDAAVVQPAFRKILPSGGDPLATLICEPCARTCTTDFQPVSPLEWNACKTLTSRFISDVTVVAGDVDVAAPSGFTKLPVDLNYSASGDYVYLCVKRGRPRALTQLHVLFGQRGGDTADLAGDPEKVVEVDCNVPTDSIGASIRIGYDSVQLKGNMEQLETLAITDIVVVVGDQPAPSSEYIKITRNLNKGAVDSEPVFLYYRLSPLGGFVCDSSREHSEFGECLFAARHLTGVKSILDLKEPQLSIAQTTLAAERRRGDMTLMDAHYRQHQPGMLKRLQSGLQRAQSYENKQMHEEALKRIPVETLHERARSNPSPMPLYQDELVKQLLHWFKREFFTWMNQPRCSSCNHEKTRSVRTEGPNTPEERAGQAGRVEVYMCPSCGAFTRFPRYNNPVKLLDTRTGRCGEWANCFTLCCRAMGFEARYVLDVTDHVWTEVYSEHFKRWLHCDSCEDQLDCPLTYEVGWGKKLSYIFSFSHDEVVDTARRYTQNWAEMRARRQDVSETWLQTTISQINRGLRERQTPERAAVLTERAKSEREELLRGRSAQKSEVKGRVSGSVEWKSQRNEDGKEGEASTNTASTSTSAKTATSVSAADILQHICRNLVVGCQSPGCSNPYCFTGRVGLSFPEVSDVNERAAQAIQTVTALSSKGFPSDSLLLLQCSRRSELRTFLWKHQPLLYLPLQDSPPLDGNVPLIDISGHNNHVENSQHCALRKPFQIPLSGQTSDTDYEAGGQSEDGAFGMQLLGGKFVAISGEAVPHTTGFVLSFLVRIDQNEGLATEDLGVVSVLNVPLGAPNSSPSVEFRVSWSQSEREFSCELEFGNKARKGSALLAFGQYAHVAIVRGENTIVAYVNGTETAVLEGQYQASVQGFTIQGPASGCSSIAAVISHVAVIPTKSLEEVKAFCAGMKRNFVSAPPLKAYGSNGERSEERCSEVAAGAQSGYRVARVLMWGGQFFDGLQFVYEKALIPDDTTATSAPATTVFGTLVGNGTAKRLASQPTVTLELLQDEVVTRVSGLKGAWTDSITLHTNFGRTITCGGKGGGDFTVPTPAHTEIRSISFKVGDHLTDLSAFVLESSLIIAIEDKTMQELKKMLSSSEPSSRQNAISAALRYLDNIAQQPEDPKFLRIRASNNFFASNVGALGDEPAKSFMVWCGFEAISEQGEPFFTFKPSQLQDKPSPQRLAAEAHKRIHFLKNVGTQ</sequence>
<dbReference type="InterPro" id="IPR032353">
    <property type="entry name" value="AZUL"/>
</dbReference>
<dbReference type="GO" id="GO:0005634">
    <property type="term" value="C:nucleus"/>
    <property type="evidence" value="ECO:0007669"/>
    <property type="project" value="TreeGrafter"/>
</dbReference>
<evidence type="ECO:0000259" key="5">
    <source>
        <dbReference type="PROSITE" id="PS51498"/>
    </source>
</evidence>
<dbReference type="InterPro" id="IPR036339">
    <property type="entry name" value="PUB-like_dom_sf"/>
</dbReference>
<dbReference type="Pfam" id="PF01841">
    <property type="entry name" value="Transglut_core"/>
    <property type="match status" value="1"/>
</dbReference>
<dbReference type="SUPFAM" id="SSF51101">
    <property type="entry name" value="Mannose-binding lectins"/>
    <property type="match status" value="1"/>
</dbReference>
<dbReference type="EMBL" id="RCMV01000881">
    <property type="protein sequence ID" value="KAG3212065.1"/>
    <property type="molecule type" value="Genomic_DNA"/>
</dbReference>
<evidence type="ECO:0000313" key="10">
    <source>
        <dbReference type="EMBL" id="KAG3212065.1"/>
    </source>
</evidence>
<feature type="domain" description="MABP" evidence="5">
    <location>
        <begin position="163"/>
        <end position="315"/>
    </location>
</feature>
<keyword evidence="2" id="KW-0479">Metal-binding</keyword>
<dbReference type="PANTHER" id="PTHR12143">
    <property type="entry name" value="PEPTIDE N-GLYCANASE PNGASE -RELATED"/>
    <property type="match status" value="1"/>
</dbReference>
<dbReference type="Proteomes" id="UP000736787">
    <property type="component" value="Unassembled WGS sequence"/>
</dbReference>
<dbReference type="SUPFAM" id="SSF54001">
    <property type="entry name" value="Cysteine proteinases"/>
    <property type="match status" value="1"/>
</dbReference>
<dbReference type="InterPro" id="IPR002931">
    <property type="entry name" value="Transglutaminase-like"/>
</dbReference>
<dbReference type="PROSITE" id="PS51498">
    <property type="entry name" value="MABP"/>
    <property type="match status" value="1"/>
</dbReference>
<feature type="compositionally biased region" description="Low complexity" evidence="4">
    <location>
        <begin position="684"/>
        <end position="698"/>
    </location>
</feature>
<evidence type="ECO:0000256" key="4">
    <source>
        <dbReference type="SAM" id="MobiDB-lite"/>
    </source>
</evidence>
<name>A0A8T0Z8H0_9STRA</name>
<proteinExistence type="inferred from homology"/>
<dbReference type="InterPro" id="IPR036404">
    <property type="entry name" value="Jacalin-like_lectin_dom_sf"/>
</dbReference>
<dbReference type="GO" id="GO:0005829">
    <property type="term" value="C:cytosol"/>
    <property type="evidence" value="ECO:0007669"/>
    <property type="project" value="TreeGrafter"/>
</dbReference>
<dbReference type="GO" id="GO:0006516">
    <property type="term" value="P:glycoprotein catabolic process"/>
    <property type="evidence" value="ECO:0007669"/>
    <property type="project" value="TreeGrafter"/>
</dbReference>
<dbReference type="Pfam" id="PF01419">
    <property type="entry name" value="Jacalin"/>
    <property type="match status" value="1"/>
</dbReference>
<dbReference type="Proteomes" id="UP000760860">
    <property type="component" value="Unassembled WGS sequence"/>
</dbReference>